<dbReference type="InterPro" id="IPR017930">
    <property type="entry name" value="Myb_dom"/>
</dbReference>
<dbReference type="InterPro" id="IPR001005">
    <property type="entry name" value="SANT/Myb"/>
</dbReference>
<evidence type="ECO:0000256" key="3">
    <source>
        <dbReference type="ARBA" id="ARBA00023242"/>
    </source>
</evidence>
<organism evidence="5 6">
    <name type="scientific">Pythium oligandrum</name>
    <name type="common">Mycoparasitic fungus</name>
    <dbReference type="NCBI Taxonomy" id="41045"/>
    <lineage>
        <taxon>Eukaryota</taxon>
        <taxon>Sar</taxon>
        <taxon>Stramenopiles</taxon>
        <taxon>Oomycota</taxon>
        <taxon>Peronosporomycetes</taxon>
        <taxon>Pythiales</taxon>
        <taxon>Pythiaceae</taxon>
        <taxon>Pythium</taxon>
    </lineage>
</organism>
<keyword evidence="2" id="KW-0804">Transcription</keyword>
<evidence type="ECO:0000256" key="2">
    <source>
        <dbReference type="ARBA" id="ARBA00023163"/>
    </source>
</evidence>
<keyword evidence="1" id="KW-0805">Transcription regulation</keyword>
<dbReference type="OrthoDB" id="126245at2759"/>
<sequence length="158" mass="18427">MTISNRVQSSMFTSAELIRLPPTFLKYYEVRQKMHGEDQVPVRRVNLWSREEHERFLHALELCPKGPWKVIAAMVGTKTTRQTMTHAQTYRQIIARRKKVHPASLQPLPLPVVQVEQPLVTLTRLVPLVGDWCSTFCRCQNKKRSTVLLQRLPNLLMR</sequence>
<dbReference type="InterPro" id="IPR009057">
    <property type="entry name" value="Homeodomain-like_sf"/>
</dbReference>
<feature type="domain" description="HTH myb-type" evidence="4">
    <location>
        <begin position="48"/>
        <end position="95"/>
    </location>
</feature>
<dbReference type="PANTHER" id="PTHR12802">
    <property type="entry name" value="SWI/SNF COMPLEX-RELATED"/>
    <property type="match status" value="1"/>
</dbReference>
<dbReference type="InterPro" id="IPR006447">
    <property type="entry name" value="Myb_dom_plants"/>
</dbReference>
<proteinExistence type="predicted"/>
<evidence type="ECO:0000313" key="6">
    <source>
        <dbReference type="Proteomes" id="UP000794436"/>
    </source>
</evidence>
<dbReference type="NCBIfam" id="TIGR01557">
    <property type="entry name" value="myb_SHAQKYF"/>
    <property type="match status" value="1"/>
</dbReference>
<accession>A0A8K1FIX3</accession>
<dbReference type="Proteomes" id="UP000794436">
    <property type="component" value="Unassembled WGS sequence"/>
</dbReference>
<dbReference type="Pfam" id="PF00249">
    <property type="entry name" value="Myb_DNA-binding"/>
    <property type="match status" value="1"/>
</dbReference>
<reference evidence="5" key="1">
    <citation type="submission" date="2019-03" db="EMBL/GenBank/DDBJ databases">
        <title>Long read genome sequence of the mycoparasitic Pythium oligandrum ATCC 38472 isolated from sugarbeet rhizosphere.</title>
        <authorList>
            <person name="Gaulin E."/>
        </authorList>
    </citation>
    <scope>NUCLEOTIDE SEQUENCE</scope>
    <source>
        <strain evidence="5">ATCC 38472_TT</strain>
    </source>
</reference>
<dbReference type="PANTHER" id="PTHR12802:SF155">
    <property type="entry name" value="DEUBIQUITINASE MYSM1"/>
    <property type="match status" value="1"/>
</dbReference>
<protein>
    <recommendedName>
        <fullName evidence="4">HTH myb-type domain-containing protein</fullName>
    </recommendedName>
</protein>
<dbReference type="SUPFAM" id="SSF46689">
    <property type="entry name" value="Homeodomain-like"/>
    <property type="match status" value="1"/>
</dbReference>
<gene>
    <name evidence="5" type="ORF">Poli38472_008102</name>
</gene>
<comment type="caution">
    <text evidence="5">The sequence shown here is derived from an EMBL/GenBank/DDBJ whole genome shotgun (WGS) entry which is preliminary data.</text>
</comment>
<name>A0A8K1FIX3_PYTOL</name>
<dbReference type="Gene3D" id="1.10.10.60">
    <property type="entry name" value="Homeodomain-like"/>
    <property type="match status" value="1"/>
</dbReference>
<dbReference type="CDD" id="cd00167">
    <property type="entry name" value="SANT"/>
    <property type="match status" value="1"/>
</dbReference>
<evidence type="ECO:0000256" key="1">
    <source>
        <dbReference type="ARBA" id="ARBA00023015"/>
    </source>
</evidence>
<dbReference type="EMBL" id="SPLM01000037">
    <property type="protein sequence ID" value="TMW65460.1"/>
    <property type="molecule type" value="Genomic_DNA"/>
</dbReference>
<dbReference type="AlphaFoldDB" id="A0A8K1FIX3"/>
<keyword evidence="3" id="KW-0539">Nucleus</keyword>
<dbReference type="GO" id="GO:0003677">
    <property type="term" value="F:DNA binding"/>
    <property type="evidence" value="ECO:0007669"/>
    <property type="project" value="InterPro"/>
</dbReference>
<dbReference type="SMART" id="SM00717">
    <property type="entry name" value="SANT"/>
    <property type="match status" value="1"/>
</dbReference>
<evidence type="ECO:0000313" key="5">
    <source>
        <dbReference type="EMBL" id="TMW65460.1"/>
    </source>
</evidence>
<dbReference type="PROSITE" id="PS51294">
    <property type="entry name" value="HTH_MYB"/>
    <property type="match status" value="1"/>
</dbReference>
<keyword evidence="6" id="KW-1185">Reference proteome</keyword>
<evidence type="ECO:0000259" key="4">
    <source>
        <dbReference type="PROSITE" id="PS51294"/>
    </source>
</evidence>